<dbReference type="InterPro" id="IPR003594">
    <property type="entry name" value="HATPase_dom"/>
</dbReference>
<dbReference type="SMART" id="SM00387">
    <property type="entry name" value="HATPase_c"/>
    <property type="match status" value="1"/>
</dbReference>
<name>A0A0G1VEZ0_9BACT</name>
<gene>
    <name evidence="8" type="ORF">UY02_C0014G0002</name>
</gene>
<dbReference type="FunFam" id="3.30.565.10:FF:000006">
    <property type="entry name" value="Sensor histidine kinase WalK"/>
    <property type="match status" value="1"/>
</dbReference>
<dbReference type="InterPro" id="IPR050736">
    <property type="entry name" value="Sensor_HK_Regulatory"/>
</dbReference>
<dbReference type="InterPro" id="IPR036890">
    <property type="entry name" value="HATPase_C_sf"/>
</dbReference>
<dbReference type="SMART" id="SM00388">
    <property type="entry name" value="HisKA"/>
    <property type="match status" value="1"/>
</dbReference>
<keyword evidence="6" id="KW-0902">Two-component regulatory system</keyword>
<keyword evidence="5" id="KW-0418">Kinase</keyword>
<dbReference type="SUPFAM" id="SSF47384">
    <property type="entry name" value="Homodimeric domain of signal transducing histidine kinase"/>
    <property type="match status" value="1"/>
</dbReference>
<dbReference type="Gene3D" id="3.30.565.10">
    <property type="entry name" value="Histidine kinase-like ATPase, C-terminal domain"/>
    <property type="match status" value="1"/>
</dbReference>
<dbReference type="InterPro" id="IPR005467">
    <property type="entry name" value="His_kinase_dom"/>
</dbReference>
<dbReference type="PANTHER" id="PTHR43711:SF31">
    <property type="entry name" value="HISTIDINE KINASE"/>
    <property type="match status" value="1"/>
</dbReference>
<protein>
    <recommendedName>
        <fullName evidence="2">histidine kinase</fullName>
        <ecNumber evidence="2">2.7.13.3</ecNumber>
    </recommendedName>
</protein>
<dbReference type="Pfam" id="PF00512">
    <property type="entry name" value="HisKA"/>
    <property type="match status" value="1"/>
</dbReference>
<dbReference type="Proteomes" id="UP000034682">
    <property type="component" value="Unassembled WGS sequence"/>
</dbReference>
<proteinExistence type="predicted"/>
<organism evidence="8 9">
    <name type="scientific">Candidatus Giovannonibacteria bacterium GW2011_GWB1_47_6b</name>
    <dbReference type="NCBI Taxonomy" id="1618655"/>
    <lineage>
        <taxon>Bacteria</taxon>
        <taxon>Candidatus Giovannoniibacteriota</taxon>
    </lineage>
</organism>
<keyword evidence="4" id="KW-0808">Transferase</keyword>
<accession>A0A0G1VEZ0</accession>
<reference evidence="8 9" key="1">
    <citation type="journal article" date="2015" name="Nature">
        <title>rRNA introns, odd ribosomes, and small enigmatic genomes across a large radiation of phyla.</title>
        <authorList>
            <person name="Brown C.T."/>
            <person name="Hug L.A."/>
            <person name="Thomas B.C."/>
            <person name="Sharon I."/>
            <person name="Castelle C.J."/>
            <person name="Singh A."/>
            <person name="Wilkins M.J."/>
            <person name="Williams K.H."/>
            <person name="Banfield J.F."/>
        </authorList>
    </citation>
    <scope>NUCLEOTIDE SEQUENCE [LARGE SCALE GENOMIC DNA]</scope>
</reference>
<evidence type="ECO:0000256" key="2">
    <source>
        <dbReference type="ARBA" id="ARBA00012438"/>
    </source>
</evidence>
<comment type="caution">
    <text evidence="8">The sequence shown here is derived from an EMBL/GenBank/DDBJ whole genome shotgun (WGS) entry which is preliminary data.</text>
</comment>
<dbReference type="GO" id="GO:0000155">
    <property type="term" value="F:phosphorelay sensor kinase activity"/>
    <property type="evidence" value="ECO:0007669"/>
    <property type="project" value="InterPro"/>
</dbReference>
<dbReference type="Pfam" id="PF02518">
    <property type="entry name" value="HATPase_c"/>
    <property type="match status" value="1"/>
</dbReference>
<comment type="catalytic activity">
    <reaction evidence="1">
        <text>ATP + protein L-histidine = ADP + protein N-phospho-L-histidine.</text>
        <dbReference type="EC" id="2.7.13.3"/>
    </reaction>
</comment>
<evidence type="ECO:0000256" key="4">
    <source>
        <dbReference type="ARBA" id="ARBA00022679"/>
    </source>
</evidence>
<dbReference type="InterPro" id="IPR036097">
    <property type="entry name" value="HisK_dim/P_sf"/>
</dbReference>
<dbReference type="CDD" id="cd00082">
    <property type="entry name" value="HisKA"/>
    <property type="match status" value="1"/>
</dbReference>
<dbReference type="SUPFAM" id="SSF55874">
    <property type="entry name" value="ATPase domain of HSP90 chaperone/DNA topoisomerase II/histidine kinase"/>
    <property type="match status" value="1"/>
</dbReference>
<evidence type="ECO:0000313" key="8">
    <source>
        <dbReference type="EMBL" id="KKU76698.1"/>
    </source>
</evidence>
<dbReference type="InterPro" id="IPR004358">
    <property type="entry name" value="Sig_transdc_His_kin-like_C"/>
</dbReference>
<dbReference type="PRINTS" id="PR00344">
    <property type="entry name" value="BCTRLSENSOR"/>
</dbReference>
<feature type="domain" description="Histidine kinase" evidence="7">
    <location>
        <begin position="24"/>
        <end position="242"/>
    </location>
</feature>
<dbReference type="Gene3D" id="1.10.287.130">
    <property type="match status" value="1"/>
</dbReference>
<evidence type="ECO:0000313" key="9">
    <source>
        <dbReference type="Proteomes" id="UP000034682"/>
    </source>
</evidence>
<dbReference type="EMBL" id="LCOK01000014">
    <property type="protein sequence ID" value="KKU76698.1"/>
    <property type="molecule type" value="Genomic_DNA"/>
</dbReference>
<dbReference type="PANTHER" id="PTHR43711">
    <property type="entry name" value="TWO-COMPONENT HISTIDINE KINASE"/>
    <property type="match status" value="1"/>
</dbReference>
<evidence type="ECO:0000259" key="7">
    <source>
        <dbReference type="PROSITE" id="PS50109"/>
    </source>
</evidence>
<dbReference type="AlphaFoldDB" id="A0A0G1VEZ0"/>
<evidence type="ECO:0000256" key="5">
    <source>
        <dbReference type="ARBA" id="ARBA00022777"/>
    </source>
</evidence>
<sequence>MKNNMKNEKSEVPSMQKISDVTSVISHQLKTPLAGIKSSLEILSSGDLGPLNKEQQEYVELTLGSAGKMISLVRDLLDASRIDENRFVLNPGKSDIAELVGETIKELGSFAQAKNTRITLNRAGTIPPLMIDGLKVRQVISNILYNAIRYNRGKGTIEITLENKGDHVLFSCKDSGIGISDEDKKMIFNKFYRSSRVISLAPDGTGLGLYISKAIIEGSGGTIGFKSDEGKGTTFYFTLPIQ</sequence>
<evidence type="ECO:0000256" key="3">
    <source>
        <dbReference type="ARBA" id="ARBA00022553"/>
    </source>
</evidence>
<keyword evidence="3" id="KW-0597">Phosphoprotein</keyword>
<evidence type="ECO:0000256" key="1">
    <source>
        <dbReference type="ARBA" id="ARBA00000085"/>
    </source>
</evidence>
<dbReference type="InterPro" id="IPR003661">
    <property type="entry name" value="HisK_dim/P_dom"/>
</dbReference>
<evidence type="ECO:0000256" key="6">
    <source>
        <dbReference type="ARBA" id="ARBA00023012"/>
    </source>
</evidence>
<dbReference type="EC" id="2.7.13.3" evidence="2"/>
<dbReference type="PROSITE" id="PS50109">
    <property type="entry name" value="HIS_KIN"/>
    <property type="match status" value="1"/>
</dbReference>